<evidence type="ECO:0000313" key="2">
    <source>
        <dbReference type="Proteomes" id="UP001458880"/>
    </source>
</evidence>
<reference evidence="1 2" key="1">
    <citation type="journal article" date="2024" name="BMC Genomics">
        <title>De novo assembly and annotation of Popillia japonica's genome with initial clues to its potential as an invasive pest.</title>
        <authorList>
            <person name="Cucini C."/>
            <person name="Boschi S."/>
            <person name="Funari R."/>
            <person name="Cardaioli E."/>
            <person name="Iannotti N."/>
            <person name="Marturano G."/>
            <person name="Paoli F."/>
            <person name="Bruttini M."/>
            <person name="Carapelli A."/>
            <person name="Frati F."/>
            <person name="Nardi F."/>
        </authorList>
    </citation>
    <scope>NUCLEOTIDE SEQUENCE [LARGE SCALE GENOMIC DNA]</scope>
    <source>
        <strain evidence="1">DMR45628</strain>
    </source>
</reference>
<dbReference type="Proteomes" id="UP001458880">
    <property type="component" value="Unassembled WGS sequence"/>
</dbReference>
<gene>
    <name evidence="1" type="ORF">QE152_g7129</name>
</gene>
<name>A0AAW1MCI5_POPJA</name>
<comment type="caution">
    <text evidence="1">The sequence shown here is derived from an EMBL/GenBank/DDBJ whole genome shotgun (WGS) entry which is preliminary data.</text>
</comment>
<proteinExistence type="predicted"/>
<organism evidence="1 2">
    <name type="scientific">Popillia japonica</name>
    <name type="common">Japanese beetle</name>
    <dbReference type="NCBI Taxonomy" id="7064"/>
    <lineage>
        <taxon>Eukaryota</taxon>
        <taxon>Metazoa</taxon>
        <taxon>Ecdysozoa</taxon>
        <taxon>Arthropoda</taxon>
        <taxon>Hexapoda</taxon>
        <taxon>Insecta</taxon>
        <taxon>Pterygota</taxon>
        <taxon>Neoptera</taxon>
        <taxon>Endopterygota</taxon>
        <taxon>Coleoptera</taxon>
        <taxon>Polyphaga</taxon>
        <taxon>Scarabaeiformia</taxon>
        <taxon>Scarabaeidae</taxon>
        <taxon>Rutelinae</taxon>
        <taxon>Popillia</taxon>
    </lineage>
</organism>
<evidence type="ECO:0000313" key="1">
    <source>
        <dbReference type="EMBL" id="KAK9745217.1"/>
    </source>
</evidence>
<sequence>MNKLASHGGIYCLGQLREFRVKGDSPGLGLEKKVTISYEQALELRGIHQGIRRVTPDKPKIKINSLGTLHI</sequence>
<dbReference type="EMBL" id="JASPKY010000050">
    <property type="protein sequence ID" value="KAK9745217.1"/>
    <property type="molecule type" value="Genomic_DNA"/>
</dbReference>
<keyword evidence="2" id="KW-1185">Reference proteome</keyword>
<protein>
    <submittedName>
        <fullName evidence="1">Uncharacterized protein</fullName>
    </submittedName>
</protein>
<accession>A0AAW1MCI5</accession>
<dbReference type="AlphaFoldDB" id="A0AAW1MCI5"/>